<accession>A0A931A7U0</accession>
<dbReference type="AlphaFoldDB" id="A0A931A7U0"/>
<sequence>MRPDAPSHVKGVKEGNSRGNYEKQKGHLPDGSSTARRSTGINPGKHDPIDPDMPNLSPA</sequence>
<dbReference type="Proteomes" id="UP000605361">
    <property type="component" value="Unassembled WGS sequence"/>
</dbReference>
<feature type="compositionally biased region" description="Basic and acidic residues" evidence="1">
    <location>
        <begin position="1"/>
        <end position="28"/>
    </location>
</feature>
<keyword evidence="3" id="KW-1185">Reference proteome</keyword>
<reference evidence="2" key="1">
    <citation type="submission" date="2020-11" db="EMBL/GenBank/DDBJ databases">
        <title>Whole-genome analyses of Nonomuraea sp. K274.</title>
        <authorList>
            <person name="Veyisoglu A."/>
        </authorList>
    </citation>
    <scope>NUCLEOTIDE SEQUENCE</scope>
    <source>
        <strain evidence="2">K274</strain>
    </source>
</reference>
<evidence type="ECO:0000256" key="1">
    <source>
        <dbReference type="SAM" id="MobiDB-lite"/>
    </source>
</evidence>
<protein>
    <submittedName>
        <fullName evidence="2">Uncharacterized protein</fullName>
    </submittedName>
</protein>
<feature type="region of interest" description="Disordered" evidence="1">
    <location>
        <begin position="1"/>
        <end position="59"/>
    </location>
</feature>
<comment type="caution">
    <text evidence="2">The sequence shown here is derived from an EMBL/GenBank/DDBJ whole genome shotgun (WGS) entry which is preliminary data.</text>
</comment>
<gene>
    <name evidence="2" type="ORF">ITP53_20085</name>
</gene>
<evidence type="ECO:0000313" key="3">
    <source>
        <dbReference type="Proteomes" id="UP000605361"/>
    </source>
</evidence>
<evidence type="ECO:0000313" key="2">
    <source>
        <dbReference type="EMBL" id="MBF8187992.1"/>
    </source>
</evidence>
<feature type="compositionally biased region" description="Polar residues" evidence="1">
    <location>
        <begin position="31"/>
        <end position="41"/>
    </location>
</feature>
<name>A0A931A7U0_9ACTN</name>
<proteinExistence type="predicted"/>
<organism evidence="2 3">
    <name type="scientific">Nonomuraea cypriaca</name>
    <dbReference type="NCBI Taxonomy" id="1187855"/>
    <lineage>
        <taxon>Bacteria</taxon>
        <taxon>Bacillati</taxon>
        <taxon>Actinomycetota</taxon>
        <taxon>Actinomycetes</taxon>
        <taxon>Streptosporangiales</taxon>
        <taxon>Streptosporangiaceae</taxon>
        <taxon>Nonomuraea</taxon>
    </lineage>
</organism>
<dbReference type="EMBL" id="JADOGI010000057">
    <property type="protein sequence ID" value="MBF8187992.1"/>
    <property type="molecule type" value="Genomic_DNA"/>
</dbReference>